<dbReference type="Pfam" id="PF13472">
    <property type="entry name" value="Lipase_GDSL_2"/>
    <property type="match status" value="1"/>
</dbReference>
<dbReference type="InterPro" id="IPR036514">
    <property type="entry name" value="SGNH_hydro_sf"/>
</dbReference>
<name>A0A545TRZ4_9GAMM</name>
<reference evidence="2 3" key="1">
    <citation type="submission" date="2019-07" db="EMBL/GenBank/DDBJ databases">
        <title>Draft genome for Aliikangiella sp. M105.</title>
        <authorList>
            <person name="Wang G."/>
        </authorList>
    </citation>
    <scope>NUCLEOTIDE SEQUENCE [LARGE SCALE GENOMIC DNA]</scope>
    <source>
        <strain evidence="2 3">M105</strain>
    </source>
</reference>
<dbReference type="InterPro" id="IPR013830">
    <property type="entry name" value="SGNH_hydro"/>
</dbReference>
<evidence type="ECO:0000313" key="3">
    <source>
        <dbReference type="Proteomes" id="UP000315439"/>
    </source>
</evidence>
<proteinExistence type="predicted"/>
<dbReference type="Gene3D" id="3.40.50.1110">
    <property type="entry name" value="SGNH hydrolase"/>
    <property type="match status" value="1"/>
</dbReference>
<keyword evidence="3" id="KW-1185">Reference proteome</keyword>
<evidence type="ECO:0000259" key="1">
    <source>
        <dbReference type="Pfam" id="PF13472"/>
    </source>
</evidence>
<dbReference type="OrthoDB" id="9804395at2"/>
<feature type="domain" description="SGNH hydrolase-type esterase" evidence="1">
    <location>
        <begin position="53"/>
        <end position="224"/>
    </location>
</feature>
<dbReference type="EMBL" id="VIKS01000019">
    <property type="protein sequence ID" value="TQV80000.1"/>
    <property type="molecule type" value="Genomic_DNA"/>
</dbReference>
<dbReference type="CDD" id="cd01836">
    <property type="entry name" value="FeeA_FeeB_like"/>
    <property type="match status" value="1"/>
</dbReference>
<dbReference type="AlphaFoldDB" id="A0A545TRZ4"/>
<keyword evidence="2" id="KW-0378">Hydrolase</keyword>
<evidence type="ECO:0000313" key="2">
    <source>
        <dbReference type="EMBL" id="TQV80000.1"/>
    </source>
</evidence>
<organism evidence="2 3">
    <name type="scientific">Aliikangiella coralliicola</name>
    <dbReference type="NCBI Taxonomy" id="2592383"/>
    <lineage>
        <taxon>Bacteria</taxon>
        <taxon>Pseudomonadati</taxon>
        <taxon>Pseudomonadota</taxon>
        <taxon>Gammaproteobacteria</taxon>
        <taxon>Oceanospirillales</taxon>
        <taxon>Pleioneaceae</taxon>
        <taxon>Aliikangiella</taxon>
    </lineage>
</organism>
<accession>A0A545TRZ4</accession>
<dbReference type="Proteomes" id="UP000315439">
    <property type="component" value="Unassembled WGS sequence"/>
</dbReference>
<dbReference type="SUPFAM" id="SSF52266">
    <property type="entry name" value="SGNH hydrolase"/>
    <property type="match status" value="1"/>
</dbReference>
<comment type="caution">
    <text evidence="2">The sequence shown here is derived from an EMBL/GenBank/DDBJ whole genome shotgun (WGS) entry which is preliminary data.</text>
</comment>
<protein>
    <submittedName>
        <fullName evidence="2">SGNH/GDSL hydrolase family protein</fullName>
    </submittedName>
</protein>
<dbReference type="GO" id="GO:0016788">
    <property type="term" value="F:hydrolase activity, acting on ester bonds"/>
    <property type="evidence" value="ECO:0007669"/>
    <property type="project" value="UniProtKB-ARBA"/>
</dbReference>
<gene>
    <name evidence="2" type="ORF">FLL46_26695</name>
</gene>
<sequence>MRASMHVIFSILLAPILIFQGLLVRLKTPVLAEAEGPRFGKQGRGKRDISLMILGDSAAAGVGTDNQVNALAGRILSYLDTDLRVHWNLNAKSGVTTYQALQKLNALPDFQIDLIVTSLGVNDVTSGISVKRWISYQEELIELLEEKFSAKLIIMTQTPAMHEFPALPQPLRWHLGRRAKRFNAALEDLLKDRQGCYFLELDIPFSPELMAEDGFHPGARAYDLWGKSVAKVINQHCANYS</sequence>